<dbReference type="InterPro" id="IPR050879">
    <property type="entry name" value="Acyltransferase_3"/>
</dbReference>
<protein>
    <submittedName>
        <fullName evidence="3">Acyltransferase</fullName>
    </submittedName>
</protein>
<name>A0A7Z3GQW4_9PSED</name>
<keyword evidence="1" id="KW-0812">Transmembrane</keyword>
<feature type="transmembrane region" description="Helical" evidence="1">
    <location>
        <begin position="189"/>
        <end position="206"/>
    </location>
</feature>
<evidence type="ECO:0000313" key="4">
    <source>
        <dbReference type="Proteomes" id="UP000502549"/>
    </source>
</evidence>
<feature type="transmembrane region" description="Helical" evidence="1">
    <location>
        <begin position="47"/>
        <end position="69"/>
    </location>
</feature>
<accession>A0A7Z3GQW4</accession>
<dbReference type="GO" id="GO:0016747">
    <property type="term" value="F:acyltransferase activity, transferring groups other than amino-acyl groups"/>
    <property type="evidence" value="ECO:0007669"/>
    <property type="project" value="InterPro"/>
</dbReference>
<dbReference type="InterPro" id="IPR002656">
    <property type="entry name" value="Acyl_transf_3_dom"/>
</dbReference>
<dbReference type="GO" id="GO:0016020">
    <property type="term" value="C:membrane"/>
    <property type="evidence" value="ECO:0007669"/>
    <property type="project" value="TreeGrafter"/>
</dbReference>
<dbReference type="KEGG" id="pmui:G4G71_14620"/>
<dbReference type="Pfam" id="PF01757">
    <property type="entry name" value="Acyl_transf_3"/>
    <property type="match status" value="1"/>
</dbReference>
<feature type="transmembrane region" description="Helical" evidence="1">
    <location>
        <begin position="90"/>
        <end position="112"/>
    </location>
</feature>
<feature type="transmembrane region" description="Helical" evidence="1">
    <location>
        <begin position="326"/>
        <end position="345"/>
    </location>
</feature>
<evidence type="ECO:0000313" key="3">
    <source>
        <dbReference type="EMBL" id="QJP09049.1"/>
    </source>
</evidence>
<dbReference type="PANTHER" id="PTHR23028:SF53">
    <property type="entry name" value="ACYL_TRANSF_3 DOMAIN-CONTAINING PROTEIN"/>
    <property type="match status" value="1"/>
</dbReference>
<evidence type="ECO:0000259" key="2">
    <source>
        <dbReference type="Pfam" id="PF01757"/>
    </source>
</evidence>
<proteinExistence type="predicted"/>
<dbReference type="EMBL" id="CP048833">
    <property type="protein sequence ID" value="QJP09049.1"/>
    <property type="molecule type" value="Genomic_DNA"/>
</dbReference>
<reference evidence="3 4" key="1">
    <citation type="submission" date="2020-02" db="EMBL/GenBank/DDBJ databases">
        <title>Complete genome sequence of Pseudomonas multiresinivorans ORNL1.</title>
        <authorList>
            <person name="Podar M."/>
        </authorList>
    </citation>
    <scope>NUCLEOTIDE SEQUENCE [LARGE SCALE GENOMIC DNA]</scope>
    <source>
        <strain evidence="4">populi</strain>
    </source>
</reference>
<evidence type="ECO:0000256" key="1">
    <source>
        <dbReference type="SAM" id="Phobius"/>
    </source>
</evidence>
<dbReference type="Proteomes" id="UP000502549">
    <property type="component" value="Chromosome"/>
</dbReference>
<keyword evidence="3" id="KW-0012">Acyltransferase</keyword>
<dbReference type="PANTHER" id="PTHR23028">
    <property type="entry name" value="ACETYLTRANSFERASE"/>
    <property type="match status" value="1"/>
</dbReference>
<feature type="transmembrane region" description="Helical" evidence="1">
    <location>
        <begin position="20"/>
        <end position="41"/>
    </location>
</feature>
<feature type="transmembrane region" description="Helical" evidence="1">
    <location>
        <begin position="251"/>
        <end position="270"/>
    </location>
</feature>
<dbReference type="GO" id="GO:0000271">
    <property type="term" value="P:polysaccharide biosynthetic process"/>
    <property type="evidence" value="ECO:0007669"/>
    <property type="project" value="TreeGrafter"/>
</dbReference>
<dbReference type="RefSeq" id="WP_169938679.1">
    <property type="nucleotide sequence ID" value="NZ_CP048833.1"/>
</dbReference>
<sequence>MSNARLKGQYSGFIPEYEGLRGILAIWVVIGHVMSGLPISFNFASPSLWNTVPVQVFIILSGFVIFSLLDREHQNYRKFLTQRAFRIFPIYLVALIISTLMLPISREILQLAPTAPMTEARISLIDSAEKNLVWSFLSHALLIQGLVPDRILENSAYTLVGQAWSVSVEWQFYLLAPAAYFLLGRTKRIAKLIVLSAGLIILAITGRSMGGGYIGNYLPLFAVGIATFYTYKLSSEKWPAALIPALLAAPITPEHSAALIIWALVSYCALCKKTSTAQQAASSLLRSKPAVYLGQISYSIYILHMILVITAIYVASKIHAPTPFDAAIAISLSVTLTILFSHASYKYIENPMMRTGKWLTNTKQTEVATQ</sequence>
<dbReference type="AlphaFoldDB" id="A0A7Z3GQW4"/>
<keyword evidence="1" id="KW-0472">Membrane</keyword>
<keyword evidence="4" id="KW-1185">Reference proteome</keyword>
<feature type="transmembrane region" description="Helical" evidence="1">
    <location>
        <begin position="291"/>
        <end position="314"/>
    </location>
</feature>
<gene>
    <name evidence="3" type="ORF">G4G71_14620</name>
</gene>
<feature type="transmembrane region" description="Helical" evidence="1">
    <location>
        <begin position="213"/>
        <end position="231"/>
    </location>
</feature>
<feature type="domain" description="Acyltransferase 3" evidence="2">
    <location>
        <begin position="16"/>
        <end position="341"/>
    </location>
</feature>
<keyword evidence="3" id="KW-0808">Transferase</keyword>
<keyword evidence="1" id="KW-1133">Transmembrane helix</keyword>
<organism evidence="3 4">
    <name type="scientific">Pseudomonas multiresinivorans</name>
    <dbReference type="NCBI Taxonomy" id="95301"/>
    <lineage>
        <taxon>Bacteria</taxon>
        <taxon>Pseudomonadati</taxon>
        <taxon>Pseudomonadota</taxon>
        <taxon>Gammaproteobacteria</taxon>
        <taxon>Pseudomonadales</taxon>
        <taxon>Pseudomonadaceae</taxon>
        <taxon>Pseudomonas</taxon>
    </lineage>
</organism>